<sequence length="84" mass="9417">MVAKSPANCKHTVVSECYNNRPAFWELKVMLRNTLRRRLLGSMLVGFGALLLWLAPELWAGSLAILMVAIVLEIIGIRLEHEDG</sequence>
<keyword evidence="3" id="KW-1185">Reference proteome</keyword>
<keyword evidence="1" id="KW-0812">Transmembrane</keyword>
<feature type="transmembrane region" description="Helical" evidence="1">
    <location>
        <begin position="38"/>
        <end position="55"/>
    </location>
</feature>
<organism evidence="2 3">
    <name type="scientific">Methylomarinovum caldicuralii</name>
    <dbReference type="NCBI Taxonomy" id="438856"/>
    <lineage>
        <taxon>Bacteria</taxon>
        <taxon>Pseudomonadati</taxon>
        <taxon>Pseudomonadota</taxon>
        <taxon>Gammaproteobacteria</taxon>
        <taxon>Methylococcales</taxon>
        <taxon>Methylothermaceae</taxon>
        <taxon>Methylomarinovum</taxon>
    </lineage>
</organism>
<evidence type="ECO:0000313" key="3">
    <source>
        <dbReference type="Proteomes" id="UP001321825"/>
    </source>
</evidence>
<evidence type="ECO:0000256" key="1">
    <source>
        <dbReference type="SAM" id="Phobius"/>
    </source>
</evidence>
<dbReference type="KEGG" id="mcau:MIT9_P1126"/>
<reference evidence="3" key="1">
    <citation type="journal article" date="2024" name="Int. J. Syst. Evol. Microbiol.">
        <title>Methylomarinovum tepidoasis sp. nov., a moderately thermophilic methanotroph of the family Methylothermaceae isolated from a deep-sea hydrothermal field.</title>
        <authorList>
            <person name="Hirayama H."/>
            <person name="Takaki Y."/>
            <person name="Abe M."/>
            <person name="Miyazaki M."/>
            <person name="Uematsu K."/>
            <person name="Matsui Y."/>
            <person name="Takai K."/>
        </authorList>
    </citation>
    <scope>NUCLEOTIDE SEQUENCE [LARGE SCALE GENOMIC DNA]</scope>
    <source>
        <strain evidence="3">IT-9</strain>
    </source>
</reference>
<proteinExistence type="predicted"/>
<dbReference type="AlphaFoldDB" id="A0AAU9CNL6"/>
<feature type="transmembrane region" description="Helical" evidence="1">
    <location>
        <begin position="61"/>
        <end position="79"/>
    </location>
</feature>
<keyword evidence="1" id="KW-0472">Membrane</keyword>
<gene>
    <name evidence="2" type="ORF">MIT9_P1126</name>
</gene>
<evidence type="ECO:0000313" key="2">
    <source>
        <dbReference type="EMBL" id="BCX81548.1"/>
    </source>
</evidence>
<name>A0AAU9CNL6_9GAMM</name>
<dbReference type="Proteomes" id="UP001321825">
    <property type="component" value="Chromosome"/>
</dbReference>
<evidence type="ECO:0008006" key="4">
    <source>
        <dbReference type="Google" id="ProtNLM"/>
    </source>
</evidence>
<accession>A0AAU9CNL6</accession>
<dbReference type="EMBL" id="AP024714">
    <property type="protein sequence ID" value="BCX81548.1"/>
    <property type="molecule type" value="Genomic_DNA"/>
</dbReference>
<keyword evidence="1" id="KW-1133">Transmembrane helix</keyword>
<protein>
    <recommendedName>
        <fullName evidence="4">DUF2892 domain-containing protein</fullName>
    </recommendedName>
</protein>